<feature type="domain" description="Single" evidence="4">
    <location>
        <begin position="116"/>
        <end position="180"/>
    </location>
</feature>
<feature type="chain" id="PRO_5043427206" description="Single domain-containing protein" evidence="3">
    <location>
        <begin position="34"/>
        <end position="185"/>
    </location>
</feature>
<evidence type="ECO:0000256" key="2">
    <source>
        <dbReference type="ARBA" id="ARBA00022525"/>
    </source>
</evidence>
<protein>
    <recommendedName>
        <fullName evidence="4">Single domain-containing protein</fullName>
    </recommendedName>
</protein>
<proteinExistence type="predicted"/>
<feature type="domain" description="Single" evidence="4">
    <location>
        <begin position="48"/>
        <end position="113"/>
    </location>
</feature>
<accession>A0AAV2BAV1</accession>
<gene>
    <name evidence="5" type="ORF">LARSCL_LOCUS17961</name>
</gene>
<comment type="subcellular location">
    <subcellularLocation>
        <location evidence="1">Secreted</location>
    </subcellularLocation>
</comment>
<dbReference type="InterPro" id="IPR053308">
    <property type="entry name" value="Vago-like"/>
</dbReference>
<dbReference type="AlphaFoldDB" id="A0AAV2BAV1"/>
<feature type="signal peptide" evidence="3">
    <location>
        <begin position="1"/>
        <end position="33"/>
    </location>
</feature>
<name>A0AAV2BAV1_9ARAC</name>
<evidence type="ECO:0000256" key="1">
    <source>
        <dbReference type="ARBA" id="ARBA00004613"/>
    </source>
</evidence>
<dbReference type="Proteomes" id="UP001497382">
    <property type="component" value="Unassembled WGS sequence"/>
</dbReference>
<comment type="caution">
    <text evidence="5">The sequence shown here is derived from an EMBL/GenBank/DDBJ whole genome shotgun (WGS) entry which is preliminary data.</text>
</comment>
<evidence type="ECO:0000256" key="3">
    <source>
        <dbReference type="SAM" id="SignalP"/>
    </source>
</evidence>
<dbReference type="EMBL" id="CAXIEN010000318">
    <property type="protein sequence ID" value="CAL1293012.1"/>
    <property type="molecule type" value="Genomic_DNA"/>
</dbReference>
<dbReference type="InterPro" id="IPR029277">
    <property type="entry name" value="SVWC_dom"/>
</dbReference>
<dbReference type="PANTHER" id="PTHR39957">
    <property type="entry name" value="AT09846P1-RELATED"/>
    <property type="match status" value="1"/>
</dbReference>
<dbReference type="GO" id="GO:0005576">
    <property type="term" value="C:extracellular region"/>
    <property type="evidence" value="ECO:0007669"/>
    <property type="project" value="UniProtKB-SubCell"/>
</dbReference>
<keyword evidence="2" id="KW-0964">Secreted</keyword>
<sequence length="185" mass="20953">MLLDTKRGRRNQLGMPFSSKIGLLLCLFACAHAYRLREWFHDTSEGYCEVEGYGRIPVGDEIYSDKECEKIICNEGFISSHSCDLAAFNLGNGCYFVPRQGLYPTCCRPERICRYCEGESYGRIPVGEEGFDDSRCERIECSQGFRHVVGCGKVLKPEDPRCRIVDGEGHYPHCCPDIKCDLNVV</sequence>
<keyword evidence="6" id="KW-1185">Reference proteome</keyword>
<dbReference type="SMART" id="SM01318">
    <property type="entry name" value="SVWC"/>
    <property type="match status" value="2"/>
</dbReference>
<evidence type="ECO:0000313" key="6">
    <source>
        <dbReference type="Proteomes" id="UP001497382"/>
    </source>
</evidence>
<keyword evidence="3" id="KW-0732">Signal</keyword>
<reference evidence="5 6" key="1">
    <citation type="submission" date="2024-04" db="EMBL/GenBank/DDBJ databases">
        <authorList>
            <person name="Rising A."/>
            <person name="Reimegard J."/>
            <person name="Sonavane S."/>
            <person name="Akerstrom W."/>
            <person name="Nylinder S."/>
            <person name="Hedman E."/>
            <person name="Kallberg Y."/>
        </authorList>
    </citation>
    <scope>NUCLEOTIDE SEQUENCE [LARGE SCALE GENOMIC DNA]</scope>
</reference>
<organism evidence="5 6">
    <name type="scientific">Larinioides sclopetarius</name>
    <dbReference type="NCBI Taxonomy" id="280406"/>
    <lineage>
        <taxon>Eukaryota</taxon>
        <taxon>Metazoa</taxon>
        <taxon>Ecdysozoa</taxon>
        <taxon>Arthropoda</taxon>
        <taxon>Chelicerata</taxon>
        <taxon>Arachnida</taxon>
        <taxon>Araneae</taxon>
        <taxon>Araneomorphae</taxon>
        <taxon>Entelegynae</taxon>
        <taxon>Araneoidea</taxon>
        <taxon>Araneidae</taxon>
        <taxon>Larinioides</taxon>
    </lineage>
</organism>
<dbReference type="Pfam" id="PF15430">
    <property type="entry name" value="SVWC"/>
    <property type="match status" value="2"/>
</dbReference>
<dbReference type="PANTHER" id="PTHR39957:SF1">
    <property type="entry name" value="AT09846P1-RELATED"/>
    <property type="match status" value="1"/>
</dbReference>
<evidence type="ECO:0000259" key="4">
    <source>
        <dbReference type="SMART" id="SM01318"/>
    </source>
</evidence>
<evidence type="ECO:0000313" key="5">
    <source>
        <dbReference type="EMBL" id="CAL1293012.1"/>
    </source>
</evidence>